<dbReference type="InterPro" id="IPR023027">
    <property type="entry name" value="Mannitol_DH_CS"/>
</dbReference>
<sequence length="496" mass="53205">MVERLSESVLGRLPACVERPAYDRRAVRTGIVHLGIGAFHRAHQAVYTDAVLTVGDQRWGICGASLRSPSTRDALGPQDGLYTLAVRSGEGERLRVVGAVRELLVAPEQPEALLARLCAADTRIVSLTVTEKGYCHDPATGNLDENHPDIRHDLAAGSEPRSAPGLLVEALRRRRAAGLAPFTVLCCDNLPENGATVGRIVAQLAGLRDPALGRFVREEVAFPCTMVDRIVPATTDADRAAVGAALGAVDTWPVVAEPFSQWVIEDRFPAGRPSWEEHGAMLVEDVRPFEHMKLRCLNGAHSSIAYLGFLAGHETVADAMADADLARFIGQLWADELVPSVPPPPGVDLADYTAALAQRFANPALRHRTAQIAMDGSQKLPQRLLAPARDLLAEGRQVRHIALAVAAWMRFVSGRDEAGRPIELSDPLAGRLRAIAEEAGPAAGRLAPALLAVREVFEPALADDPRFRDEVTAALCRLFGQGVRRTLAGAGGAHVD</sequence>
<dbReference type="GO" id="GO:0019594">
    <property type="term" value="P:mannitol metabolic process"/>
    <property type="evidence" value="ECO:0007669"/>
    <property type="project" value="InterPro"/>
</dbReference>
<keyword evidence="6" id="KW-1185">Reference proteome</keyword>
<proteinExistence type="predicted"/>
<dbReference type="EMBL" id="JARGEQ010000104">
    <property type="protein sequence ID" value="MDF1587007.1"/>
    <property type="molecule type" value="Genomic_DNA"/>
</dbReference>
<evidence type="ECO:0000256" key="1">
    <source>
        <dbReference type="ARBA" id="ARBA00023002"/>
    </source>
</evidence>
<evidence type="ECO:0000259" key="4">
    <source>
        <dbReference type="Pfam" id="PF08125"/>
    </source>
</evidence>
<dbReference type="RefSeq" id="WP_327789430.1">
    <property type="nucleotide sequence ID" value="NZ_JARGEQ010000104.1"/>
</dbReference>
<dbReference type="PANTHER" id="PTHR43362:SF1">
    <property type="entry name" value="MANNITOL DEHYDROGENASE 2-RELATED"/>
    <property type="match status" value="1"/>
</dbReference>
<dbReference type="InterPro" id="IPR013131">
    <property type="entry name" value="Mannitol_DH_N"/>
</dbReference>
<dbReference type="SUPFAM" id="SSF51735">
    <property type="entry name" value="NAD(P)-binding Rossmann-fold domains"/>
    <property type="match status" value="1"/>
</dbReference>
<dbReference type="PANTHER" id="PTHR43362">
    <property type="entry name" value="MANNITOL DEHYDROGENASE DSF1-RELATED"/>
    <property type="match status" value="1"/>
</dbReference>
<feature type="domain" description="Mannitol dehydrogenase C-terminal" evidence="4">
    <location>
        <begin position="285"/>
        <end position="476"/>
    </location>
</feature>
<gene>
    <name evidence="5" type="ORF">PZ740_11520</name>
</gene>
<evidence type="ECO:0000313" key="6">
    <source>
        <dbReference type="Proteomes" id="UP001301140"/>
    </source>
</evidence>
<dbReference type="PROSITE" id="PS00974">
    <property type="entry name" value="MANNITOL_DHGENASE"/>
    <property type="match status" value="1"/>
</dbReference>
<dbReference type="InterPro" id="IPR050988">
    <property type="entry name" value="Mannitol_DH/Oxidoreductase"/>
</dbReference>
<dbReference type="SUPFAM" id="SSF48179">
    <property type="entry name" value="6-phosphogluconate dehydrogenase C-terminal domain-like"/>
    <property type="match status" value="1"/>
</dbReference>
<organism evidence="5 6">
    <name type="scientific">Marinimicrococcus flavescens</name>
    <dbReference type="NCBI Taxonomy" id="3031815"/>
    <lineage>
        <taxon>Bacteria</taxon>
        <taxon>Pseudomonadati</taxon>
        <taxon>Pseudomonadota</taxon>
        <taxon>Alphaproteobacteria</taxon>
        <taxon>Geminicoccales</taxon>
        <taxon>Geminicoccaceae</taxon>
        <taxon>Marinimicrococcus</taxon>
    </lineage>
</organism>
<dbReference type="Gene3D" id="1.10.1040.10">
    <property type="entry name" value="N-(1-d-carboxylethyl)-l-norvaline Dehydrogenase, domain 2"/>
    <property type="match status" value="1"/>
</dbReference>
<dbReference type="InterPro" id="IPR013118">
    <property type="entry name" value="Mannitol_DH_C"/>
</dbReference>
<reference evidence="5 6" key="1">
    <citation type="submission" date="2023-03" db="EMBL/GenBank/DDBJ databases">
        <title>YIM 152171 draft genome.</title>
        <authorList>
            <person name="Yang Z."/>
        </authorList>
    </citation>
    <scope>NUCLEOTIDE SEQUENCE [LARGE SCALE GENOMIC DNA]</scope>
    <source>
        <strain evidence="5 6">YIM 152171</strain>
    </source>
</reference>
<dbReference type="InterPro" id="IPR000669">
    <property type="entry name" value="Mannitol_DH"/>
</dbReference>
<evidence type="ECO:0000313" key="5">
    <source>
        <dbReference type="EMBL" id="MDF1587007.1"/>
    </source>
</evidence>
<keyword evidence="2" id="KW-0520">NAD</keyword>
<accession>A0AAP3XS26</accession>
<evidence type="ECO:0000256" key="2">
    <source>
        <dbReference type="ARBA" id="ARBA00023027"/>
    </source>
</evidence>
<dbReference type="Gene3D" id="3.40.50.720">
    <property type="entry name" value="NAD(P)-binding Rossmann-like Domain"/>
    <property type="match status" value="1"/>
</dbReference>
<feature type="domain" description="Mannitol dehydrogenase N-terminal" evidence="3">
    <location>
        <begin position="30"/>
        <end position="276"/>
    </location>
</feature>
<dbReference type="AlphaFoldDB" id="A0AAP3XS26"/>
<evidence type="ECO:0000259" key="3">
    <source>
        <dbReference type="Pfam" id="PF01232"/>
    </source>
</evidence>
<dbReference type="GO" id="GO:0016616">
    <property type="term" value="F:oxidoreductase activity, acting on the CH-OH group of donors, NAD or NADP as acceptor"/>
    <property type="evidence" value="ECO:0007669"/>
    <property type="project" value="TreeGrafter"/>
</dbReference>
<dbReference type="Pfam" id="PF08125">
    <property type="entry name" value="Mannitol_dh_C"/>
    <property type="match status" value="1"/>
</dbReference>
<dbReference type="InterPro" id="IPR008927">
    <property type="entry name" value="6-PGluconate_DH-like_C_sf"/>
</dbReference>
<name>A0AAP3XS26_9PROT</name>
<comment type="caution">
    <text evidence="5">The sequence shown here is derived from an EMBL/GenBank/DDBJ whole genome shotgun (WGS) entry which is preliminary data.</text>
</comment>
<dbReference type="Proteomes" id="UP001301140">
    <property type="component" value="Unassembled WGS sequence"/>
</dbReference>
<keyword evidence="1" id="KW-0560">Oxidoreductase</keyword>
<dbReference type="PRINTS" id="PR00084">
    <property type="entry name" value="MTLDHDRGNASE"/>
</dbReference>
<protein>
    <submittedName>
        <fullName evidence="5">Mannitol dehydrogenase family protein</fullName>
    </submittedName>
</protein>
<dbReference type="Pfam" id="PF01232">
    <property type="entry name" value="Mannitol_dh"/>
    <property type="match status" value="1"/>
</dbReference>
<dbReference type="InterPro" id="IPR013328">
    <property type="entry name" value="6PGD_dom2"/>
</dbReference>
<dbReference type="InterPro" id="IPR036291">
    <property type="entry name" value="NAD(P)-bd_dom_sf"/>
</dbReference>